<feature type="domain" description="Fumarylacetoacetase-like C-terminal" evidence="3">
    <location>
        <begin position="7"/>
        <end position="195"/>
    </location>
</feature>
<dbReference type="RefSeq" id="WP_060534137.1">
    <property type="nucleotide sequence ID" value="NZ_CP013023.1"/>
</dbReference>
<organism evidence="4 5">
    <name type="scientific">Paenibacillus bovis</name>
    <dbReference type="NCBI Taxonomy" id="1616788"/>
    <lineage>
        <taxon>Bacteria</taxon>
        <taxon>Bacillati</taxon>
        <taxon>Bacillota</taxon>
        <taxon>Bacilli</taxon>
        <taxon>Bacillales</taxon>
        <taxon>Paenibacillaceae</taxon>
        <taxon>Paenibacillus</taxon>
    </lineage>
</organism>
<evidence type="ECO:0000256" key="2">
    <source>
        <dbReference type="ARBA" id="ARBA00022723"/>
    </source>
</evidence>
<dbReference type="Pfam" id="PF01557">
    <property type="entry name" value="FAA_hydrolase"/>
    <property type="match status" value="1"/>
</dbReference>
<dbReference type="OrthoDB" id="9805307at2"/>
<protein>
    <submittedName>
        <fullName evidence="4">Fumarylacetoacetate hydrolase</fullName>
    </submittedName>
</protein>
<dbReference type="SUPFAM" id="SSF56529">
    <property type="entry name" value="FAH"/>
    <property type="match status" value="1"/>
</dbReference>
<dbReference type="Proteomes" id="UP000078148">
    <property type="component" value="Chromosome"/>
</dbReference>
<proteinExistence type="inferred from homology"/>
<keyword evidence="4" id="KW-0378">Hydrolase</keyword>
<evidence type="ECO:0000259" key="3">
    <source>
        <dbReference type="Pfam" id="PF01557"/>
    </source>
</evidence>
<reference evidence="5" key="1">
    <citation type="submission" date="2015-10" db="EMBL/GenBank/DDBJ databases">
        <title>Genome of Paenibacillus bovis sp. nov.</title>
        <authorList>
            <person name="Wu Z."/>
            <person name="Gao C."/>
            <person name="Liu Z."/>
            <person name="Zheng H."/>
        </authorList>
    </citation>
    <scope>NUCLEOTIDE SEQUENCE [LARGE SCALE GENOMIC DNA]</scope>
    <source>
        <strain evidence="5">BD3526</strain>
    </source>
</reference>
<dbReference type="PANTHER" id="PTHR11820">
    <property type="entry name" value="ACYLPYRUVASE"/>
    <property type="match status" value="1"/>
</dbReference>
<dbReference type="InterPro" id="IPR036663">
    <property type="entry name" value="Fumarylacetoacetase_C_sf"/>
</dbReference>
<comment type="similarity">
    <text evidence="1">Belongs to the FAH family.</text>
</comment>
<reference evidence="4 5" key="2">
    <citation type="journal article" date="2016" name="Int. J. Syst. Evol. Microbiol.">
        <title>Paenibacillus bovis sp. nov., isolated from raw yak (Bos grunniens) milk.</title>
        <authorList>
            <person name="Gao C."/>
            <person name="Han J."/>
            <person name="Liu Z."/>
            <person name="Xu X."/>
            <person name="Hang F."/>
            <person name="Wu Z."/>
        </authorList>
    </citation>
    <scope>NUCLEOTIDE SEQUENCE [LARGE SCALE GENOMIC DNA]</scope>
    <source>
        <strain evidence="4 5">BD3526</strain>
    </source>
</reference>
<dbReference type="KEGG" id="pbv:AR543_10290"/>
<dbReference type="GO" id="GO:0046872">
    <property type="term" value="F:metal ion binding"/>
    <property type="evidence" value="ECO:0007669"/>
    <property type="project" value="UniProtKB-KW"/>
</dbReference>
<evidence type="ECO:0000313" key="5">
    <source>
        <dbReference type="Proteomes" id="UP000078148"/>
    </source>
</evidence>
<gene>
    <name evidence="4" type="ORF">AR543_10290</name>
</gene>
<dbReference type="AlphaFoldDB" id="A0A172ZFB0"/>
<accession>A0A172ZFB0</accession>
<dbReference type="PANTHER" id="PTHR11820:SF7">
    <property type="entry name" value="ACYLPYRUVASE FAHD1, MITOCHONDRIAL"/>
    <property type="match status" value="1"/>
</dbReference>
<dbReference type="GO" id="GO:0018773">
    <property type="term" value="F:acetylpyruvate hydrolase activity"/>
    <property type="evidence" value="ECO:0007669"/>
    <property type="project" value="TreeGrafter"/>
</dbReference>
<evidence type="ECO:0000313" key="4">
    <source>
        <dbReference type="EMBL" id="ANF96354.1"/>
    </source>
</evidence>
<dbReference type="STRING" id="1616788.AR543_10290"/>
<keyword evidence="5" id="KW-1185">Reference proteome</keyword>
<dbReference type="Gene3D" id="3.90.850.10">
    <property type="entry name" value="Fumarylacetoacetase-like, C-terminal domain"/>
    <property type="match status" value="1"/>
</dbReference>
<sequence>MTAIQNVYCVGRNYRLHAEELGNEVPTSPMIFLKPSHAAVKLEDAELKLPFNQGGIHYEAELVVRIGRDYEPGMTADQLVDGLAMGIDFTLRDVQTVLKQKGHPWTAAKGFKNSAPVTSFIPFPDQEAWLGQEFALLKNGQQVQLGSTRNMIFSLDTIIAHIGDTYGLAAGDIIFTGTPEGVGPTAAGDTFELIYAGDSMGTCRITE</sequence>
<dbReference type="EMBL" id="CP013023">
    <property type="protein sequence ID" value="ANF96354.1"/>
    <property type="molecule type" value="Genomic_DNA"/>
</dbReference>
<evidence type="ECO:0000256" key="1">
    <source>
        <dbReference type="ARBA" id="ARBA00010211"/>
    </source>
</evidence>
<keyword evidence="2" id="KW-0479">Metal-binding</keyword>
<dbReference type="InterPro" id="IPR011234">
    <property type="entry name" value="Fumarylacetoacetase-like_C"/>
</dbReference>
<name>A0A172ZFB0_9BACL</name>